<evidence type="ECO:0000259" key="2">
    <source>
        <dbReference type="Pfam" id="PF04909"/>
    </source>
</evidence>
<organism evidence="3 4">
    <name type="scientific">Roseococcus pinisoli</name>
    <dbReference type="NCBI Taxonomy" id="2835040"/>
    <lineage>
        <taxon>Bacteria</taxon>
        <taxon>Pseudomonadati</taxon>
        <taxon>Pseudomonadota</taxon>
        <taxon>Alphaproteobacteria</taxon>
        <taxon>Acetobacterales</taxon>
        <taxon>Roseomonadaceae</taxon>
        <taxon>Roseococcus</taxon>
    </lineage>
</organism>
<sequence>MNVIRPQASPGRPLAATQGLIDVDIHPRARSPHDFDPWLSAAMRDRLATYGMRARHGFVKGPPYFKSQPLASRIDAWTPEGGTPASDPAFVSTQHLDFHGVDIGILNPLQPSGQGDQNNPFSVAMAHAVNEWQLATWVANDDRLRASVVVPYEDPEASAKEIRLRGGDKRFCQVLLMSRTSHPLGNPKYWPIYEAAQEVGLPIGIHAFGYSGWAMTNGGWPSFYIEEVSEHATSCQSLLVSMVLEGLFERFPKLRIVLIECGFGWLPSVAWRLDKQFPSLRHELPHLKRLPSEQIREHVWVSTQPVEEPPRPEQLLDCMGWIGWDRILYASDYPHWDFDDPRFAIPSFIPEAKRAAIYGGNAKKVYDF</sequence>
<evidence type="ECO:0000256" key="1">
    <source>
        <dbReference type="ARBA" id="ARBA00023239"/>
    </source>
</evidence>
<dbReference type="SUPFAM" id="SSF51556">
    <property type="entry name" value="Metallo-dependent hydrolases"/>
    <property type="match status" value="1"/>
</dbReference>
<proteinExistence type="predicted"/>
<dbReference type="InterPro" id="IPR032465">
    <property type="entry name" value="ACMSD"/>
</dbReference>
<feature type="domain" description="Amidohydrolase-related" evidence="2">
    <location>
        <begin position="21"/>
        <end position="368"/>
    </location>
</feature>
<dbReference type="InterPro" id="IPR006680">
    <property type="entry name" value="Amidohydro-rel"/>
</dbReference>
<dbReference type="Proteomes" id="UP000766336">
    <property type="component" value="Unassembled WGS sequence"/>
</dbReference>
<dbReference type="RefSeq" id="WP_213671627.1">
    <property type="nucleotide sequence ID" value="NZ_JAHCDA010000004.1"/>
</dbReference>
<keyword evidence="1" id="KW-0456">Lyase</keyword>
<accession>A0ABS5QHU4</accession>
<evidence type="ECO:0000313" key="4">
    <source>
        <dbReference type="Proteomes" id="UP000766336"/>
    </source>
</evidence>
<dbReference type="Pfam" id="PF04909">
    <property type="entry name" value="Amidohydro_2"/>
    <property type="match status" value="1"/>
</dbReference>
<gene>
    <name evidence="3" type="ORF">KHU32_18360</name>
</gene>
<comment type="caution">
    <text evidence="3">The sequence shown here is derived from an EMBL/GenBank/DDBJ whole genome shotgun (WGS) entry which is preliminary data.</text>
</comment>
<name>A0ABS5QHU4_9PROT</name>
<protein>
    <submittedName>
        <fullName evidence="3">Amidohydrolase</fullName>
    </submittedName>
</protein>
<reference evidence="3 4" key="1">
    <citation type="submission" date="2021-05" db="EMBL/GenBank/DDBJ databases">
        <title>Roseococcus sp. XZZS9, whole genome shotgun sequencing project.</title>
        <authorList>
            <person name="Zhao G."/>
            <person name="Shen L."/>
        </authorList>
    </citation>
    <scope>NUCLEOTIDE SEQUENCE [LARGE SCALE GENOMIC DNA]</scope>
    <source>
        <strain evidence="3 4">XZZS9</strain>
    </source>
</reference>
<dbReference type="InterPro" id="IPR032466">
    <property type="entry name" value="Metal_Hydrolase"/>
</dbReference>
<dbReference type="PANTHER" id="PTHR21240">
    <property type="entry name" value="2-AMINO-3-CARBOXYLMUCONATE-6-SEMIALDEHYDE DECARBOXYLASE"/>
    <property type="match status" value="1"/>
</dbReference>
<keyword evidence="4" id="KW-1185">Reference proteome</keyword>
<dbReference type="Gene3D" id="3.20.20.140">
    <property type="entry name" value="Metal-dependent hydrolases"/>
    <property type="match status" value="1"/>
</dbReference>
<dbReference type="EMBL" id="JAHCDA010000004">
    <property type="protein sequence ID" value="MBS7812918.1"/>
    <property type="molecule type" value="Genomic_DNA"/>
</dbReference>
<evidence type="ECO:0000313" key="3">
    <source>
        <dbReference type="EMBL" id="MBS7812918.1"/>
    </source>
</evidence>
<dbReference type="PANTHER" id="PTHR21240:SF28">
    <property type="entry name" value="ISO-OROTATE DECARBOXYLASE (EUROFUNG)"/>
    <property type="match status" value="1"/>
</dbReference>